<evidence type="ECO:0000313" key="3">
    <source>
        <dbReference type="Proteomes" id="UP000585665"/>
    </source>
</evidence>
<proteinExistence type="predicted"/>
<dbReference type="Proteomes" id="UP000585665">
    <property type="component" value="Unassembled WGS sequence"/>
</dbReference>
<dbReference type="AlphaFoldDB" id="A0A850PAT8"/>
<gene>
    <name evidence="2" type="ORF">HUK82_03595</name>
</gene>
<dbReference type="RefSeq" id="WP_176612636.1">
    <property type="nucleotide sequence ID" value="NZ_JABXXR010000013.1"/>
</dbReference>
<name>A0A850PAT8_9PROT</name>
<sequence length="144" mass="15153">MAHCIAQSLSAHMPVRSPSLIRCWGPVAGFAGAILGGLMVLMALHAPVPAQETDNQTDQVMVSYARDDLADPVRARRLLGRMNAAALRACGLVTGVSIPMRERIEASRCHRDALQGAVASAHAPLLTAMADGESRPTDAFAGEP</sequence>
<reference evidence="2 3" key="1">
    <citation type="submission" date="2020-06" db="EMBL/GenBank/DDBJ databases">
        <title>Description of novel acetic acid bacteria.</title>
        <authorList>
            <person name="Sombolestani A."/>
        </authorList>
    </citation>
    <scope>NUCLEOTIDE SEQUENCE [LARGE SCALE GENOMIC DNA]</scope>
    <source>
        <strain evidence="2 3">LMG 27010</strain>
    </source>
</reference>
<keyword evidence="3" id="KW-1185">Reference proteome</keyword>
<protein>
    <submittedName>
        <fullName evidence="2">UrcA family protein</fullName>
    </submittedName>
</protein>
<dbReference type="NCBIfam" id="TIGR04433">
    <property type="entry name" value="UrcA_uranyl"/>
    <property type="match status" value="1"/>
</dbReference>
<keyword evidence="1" id="KW-1133">Transmembrane helix</keyword>
<evidence type="ECO:0000313" key="2">
    <source>
        <dbReference type="EMBL" id="NVN39650.1"/>
    </source>
</evidence>
<dbReference type="EMBL" id="JABXXR010000013">
    <property type="protein sequence ID" value="NVN39650.1"/>
    <property type="molecule type" value="Genomic_DNA"/>
</dbReference>
<comment type="caution">
    <text evidence="2">The sequence shown here is derived from an EMBL/GenBank/DDBJ whole genome shotgun (WGS) entry which is preliminary data.</text>
</comment>
<accession>A0A850PAT8</accession>
<dbReference type="InterPro" id="IPR030972">
    <property type="entry name" value="UrcA_uranyl"/>
</dbReference>
<feature type="transmembrane region" description="Helical" evidence="1">
    <location>
        <begin position="21"/>
        <end position="44"/>
    </location>
</feature>
<keyword evidence="1" id="KW-0472">Membrane</keyword>
<evidence type="ECO:0000256" key="1">
    <source>
        <dbReference type="SAM" id="Phobius"/>
    </source>
</evidence>
<organism evidence="2 3">
    <name type="scientific">Ameyamaea chiangmaiensis</name>
    <dbReference type="NCBI Taxonomy" id="442969"/>
    <lineage>
        <taxon>Bacteria</taxon>
        <taxon>Pseudomonadati</taxon>
        <taxon>Pseudomonadota</taxon>
        <taxon>Alphaproteobacteria</taxon>
        <taxon>Acetobacterales</taxon>
        <taxon>Acetobacteraceae</taxon>
        <taxon>Ameyamaea</taxon>
    </lineage>
</organism>
<keyword evidence="1" id="KW-0812">Transmembrane</keyword>